<name>A0A8S5RHJ2_9VIRU</name>
<evidence type="ECO:0000313" key="2">
    <source>
        <dbReference type="EMBL" id="DAE30856.1"/>
    </source>
</evidence>
<sequence length="37" mass="4015">MSPDAKEARFIMGLSKTIPTVNPSRPPITNPPAIIPR</sequence>
<protein>
    <submittedName>
        <fullName evidence="2">Uncharacterized protein</fullName>
    </submittedName>
</protein>
<evidence type="ECO:0000256" key="1">
    <source>
        <dbReference type="SAM" id="MobiDB-lite"/>
    </source>
</evidence>
<feature type="region of interest" description="Disordered" evidence="1">
    <location>
        <begin position="17"/>
        <end position="37"/>
    </location>
</feature>
<proteinExistence type="predicted"/>
<feature type="compositionally biased region" description="Pro residues" evidence="1">
    <location>
        <begin position="24"/>
        <end position="37"/>
    </location>
</feature>
<reference evidence="2" key="1">
    <citation type="journal article" date="2021" name="Proc. Natl. Acad. Sci. U.S.A.">
        <title>A Catalog of Tens of Thousands of Viruses from Human Metagenomes Reveals Hidden Associations with Chronic Diseases.</title>
        <authorList>
            <person name="Tisza M.J."/>
            <person name="Buck C.B."/>
        </authorList>
    </citation>
    <scope>NUCLEOTIDE SEQUENCE</scope>
    <source>
        <strain evidence="2">CtML55</strain>
    </source>
</reference>
<accession>A0A8S5RHJ2</accession>
<dbReference type="EMBL" id="BK059105">
    <property type="protein sequence ID" value="DAE30856.1"/>
    <property type="molecule type" value="Genomic_DNA"/>
</dbReference>
<organism evidence="2">
    <name type="scientific">virus sp. ctML55</name>
    <dbReference type="NCBI Taxonomy" id="2827627"/>
    <lineage>
        <taxon>Viruses</taxon>
    </lineage>
</organism>